<reference evidence="2" key="2">
    <citation type="submission" date="2019-06" db="EMBL/GenBank/DDBJ databases">
        <title>AzeR, a transcriptional regulator that responds to azelaic acid in Pseudomonas nitroreducens.</title>
        <authorList>
            <person name="Bez C."/>
            <person name="Javvadi S.G."/>
            <person name="Bertani I."/>
            <person name="Devescovi G."/>
            <person name="Studholme D.J."/>
            <person name="Geller A."/>
            <person name="Levy A."/>
            <person name="Venturi V."/>
        </authorList>
    </citation>
    <scope>NUCLEOTIDE SEQUENCE [LARGE SCALE GENOMIC DNA]</scope>
    <source>
        <strain evidence="2">DSM 9128</strain>
    </source>
</reference>
<name>A0A5R8ZY06_PSENT</name>
<dbReference type="EMBL" id="VASG01000007">
    <property type="protein sequence ID" value="TLP70814.1"/>
    <property type="molecule type" value="Genomic_DNA"/>
</dbReference>
<gene>
    <name evidence="1" type="ORF">FEA48_23565</name>
</gene>
<sequence length="106" mass="11863">MGEVTVQVRELTVGEIRQMLRSMVEGGDGDLVDYAVLDEVGLRELLLMTDLEPEVLEELAPSQLREVYEACREINKDFFALRARVEETGRLVLARLSGSLSETPVP</sequence>
<evidence type="ECO:0000313" key="2">
    <source>
        <dbReference type="Proteomes" id="UP000307510"/>
    </source>
</evidence>
<dbReference type="AlphaFoldDB" id="A0A5R8ZY06"/>
<dbReference type="Proteomes" id="UP000307510">
    <property type="component" value="Unassembled WGS sequence"/>
</dbReference>
<proteinExistence type="predicted"/>
<reference evidence="1 2" key="1">
    <citation type="submission" date="2019-05" db="EMBL/GenBank/DDBJ databases">
        <authorList>
            <person name="Moore K."/>
            <person name="O'Neill P."/>
            <person name="Farbos A."/>
            <person name="Studholme D.J."/>
        </authorList>
    </citation>
    <scope>NUCLEOTIDE SEQUENCE [LARGE SCALE GENOMIC DNA]</scope>
    <source>
        <strain evidence="1 2">DSM 9128</strain>
    </source>
</reference>
<dbReference type="RefSeq" id="WP_138215972.1">
    <property type="nucleotide sequence ID" value="NZ_VASG01000007.1"/>
</dbReference>
<evidence type="ECO:0000313" key="1">
    <source>
        <dbReference type="EMBL" id="TLP70814.1"/>
    </source>
</evidence>
<protein>
    <submittedName>
        <fullName evidence="1">Uncharacterized protein</fullName>
    </submittedName>
</protein>
<accession>A0A5R8ZY06</accession>
<comment type="caution">
    <text evidence="1">The sequence shown here is derived from an EMBL/GenBank/DDBJ whole genome shotgun (WGS) entry which is preliminary data.</text>
</comment>
<organism evidence="1 2">
    <name type="scientific">Pseudomonas nitroreducens</name>
    <dbReference type="NCBI Taxonomy" id="46680"/>
    <lineage>
        <taxon>Bacteria</taxon>
        <taxon>Pseudomonadati</taxon>
        <taxon>Pseudomonadota</taxon>
        <taxon>Gammaproteobacteria</taxon>
        <taxon>Pseudomonadales</taxon>
        <taxon>Pseudomonadaceae</taxon>
        <taxon>Pseudomonas</taxon>
    </lineage>
</organism>